<accession>A0A6I4TY84</accession>
<feature type="chain" id="PRO_5026033264" description="DUF3047 domain-containing protein" evidence="1">
    <location>
        <begin position="22"/>
        <end position="213"/>
    </location>
</feature>
<keyword evidence="3" id="KW-1185">Reference proteome</keyword>
<organism evidence="2 3">
    <name type="scientific">Alteriqipengyuania halimionae</name>
    <dbReference type="NCBI Taxonomy" id="1926630"/>
    <lineage>
        <taxon>Bacteria</taxon>
        <taxon>Pseudomonadati</taxon>
        <taxon>Pseudomonadota</taxon>
        <taxon>Alphaproteobacteria</taxon>
        <taxon>Sphingomonadales</taxon>
        <taxon>Erythrobacteraceae</taxon>
        <taxon>Alteriqipengyuania</taxon>
    </lineage>
</organism>
<comment type="caution">
    <text evidence="2">The sequence shown here is derived from an EMBL/GenBank/DDBJ whole genome shotgun (WGS) entry which is preliminary data.</text>
</comment>
<evidence type="ECO:0000256" key="1">
    <source>
        <dbReference type="SAM" id="SignalP"/>
    </source>
</evidence>
<reference evidence="2 3" key="1">
    <citation type="submission" date="2019-12" db="EMBL/GenBank/DDBJ databases">
        <title>Genomic-based taxomic classification of the family Erythrobacteraceae.</title>
        <authorList>
            <person name="Xu L."/>
        </authorList>
    </citation>
    <scope>NUCLEOTIDE SEQUENCE [LARGE SCALE GENOMIC DNA]</scope>
    <source>
        <strain evidence="2 3">LMG 29519</strain>
    </source>
</reference>
<dbReference type="AlphaFoldDB" id="A0A6I4TY84"/>
<keyword evidence="1" id="KW-0732">Signal</keyword>
<proteinExistence type="predicted"/>
<sequence>MNKLTGMIGAAALAMSGTALAMVGAGERDWTIGPWIKGKNYSVGMSPRPEYTRDGFAIDFPTTLRSHVHYVTFSPGSLEGKREIVMRYRIDAEPGTRFVPQEEPGKKGAISLFFQRRGDNWTAKGRYEFYRWYAPKAKVKTLSPGKHEIRISLDDPEWISVRYRNPADAPGLFEAAKRDTAKVGFVLGSDLLRGHGVYATKPARITVTDFDIR</sequence>
<dbReference type="EMBL" id="WTYR01000001">
    <property type="protein sequence ID" value="MXP08759.1"/>
    <property type="molecule type" value="Genomic_DNA"/>
</dbReference>
<feature type="signal peptide" evidence="1">
    <location>
        <begin position="1"/>
        <end position="21"/>
    </location>
</feature>
<gene>
    <name evidence="2" type="ORF">GRI68_01015</name>
</gene>
<evidence type="ECO:0000313" key="3">
    <source>
        <dbReference type="Proteomes" id="UP000429229"/>
    </source>
</evidence>
<evidence type="ECO:0000313" key="2">
    <source>
        <dbReference type="EMBL" id="MXP08759.1"/>
    </source>
</evidence>
<protein>
    <recommendedName>
        <fullName evidence="4">DUF3047 domain-containing protein</fullName>
    </recommendedName>
</protein>
<dbReference type="Proteomes" id="UP000429229">
    <property type="component" value="Unassembled WGS sequence"/>
</dbReference>
<evidence type="ECO:0008006" key="4">
    <source>
        <dbReference type="Google" id="ProtNLM"/>
    </source>
</evidence>
<name>A0A6I4TY84_9SPHN</name>